<comment type="caution">
    <text evidence="2">The sequence shown here is derived from an EMBL/GenBank/DDBJ whole genome shotgun (WGS) entry which is preliminary data.</text>
</comment>
<keyword evidence="1" id="KW-0732">Signal</keyword>
<accession>A0A5B0QHN3</accession>
<name>A0A5B0QHN3_PUCGR</name>
<dbReference type="PROSITE" id="PS51257">
    <property type="entry name" value="PROKAR_LIPOPROTEIN"/>
    <property type="match status" value="1"/>
</dbReference>
<sequence>MKLLSIVGALTTFACLFEGLSAAPANLIGGGYESNGKIKALQNSGGKTVLLKPKKPLPSYTTEFYGGSGMYSEMFN</sequence>
<dbReference type="Proteomes" id="UP000325313">
    <property type="component" value="Unassembled WGS sequence"/>
</dbReference>
<dbReference type="AlphaFoldDB" id="A0A5B0QHN3"/>
<organism evidence="2 3">
    <name type="scientific">Puccinia graminis f. sp. tritici</name>
    <dbReference type="NCBI Taxonomy" id="56615"/>
    <lineage>
        <taxon>Eukaryota</taxon>
        <taxon>Fungi</taxon>
        <taxon>Dikarya</taxon>
        <taxon>Basidiomycota</taxon>
        <taxon>Pucciniomycotina</taxon>
        <taxon>Pucciniomycetes</taxon>
        <taxon>Pucciniales</taxon>
        <taxon>Pucciniaceae</taxon>
        <taxon>Puccinia</taxon>
    </lineage>
</organism>
<evidence type="ECO:0000256" key="1">
    <source>
        <dbReference type="SAM" id="SignalP"/>
    </source>
</evidence>
<evidence type="ECO:0000313" key="2">
    <source>
        <dbReference type="EMBL" id="KAA1112464.1"/>
    </source>
</evidence>
<dbReference type="EMBL" id="VDEP01000277">
    <property type="protein sequence ID" value="KAA1112464.1"/>
    <property type="molecule type" value="Genomic_DNA"/>
</dbReference>
<evidence type="ECO:0000313" key="3">
    <source>
        <dbReference type="Proteomes" id="UP000325313"/>
    </source>
</evidence>
<reference evidence="2 3" key="1">
    <citation type="submission" date="2019-05" db="EMBL/GenBank/DDBJ databases">
        <title>Emergence of the Ug99 lineage of the wheat stem rust pathogen through somatic hybridization.</title>
        <authorList>
            <person name="Li F."/>
            <person name="Upadhyaya N.M."/>
            <person name="Sperschneider J."/>
            <person name="Matny O."/>
            <person name="Nguyen-Phuc H."/>
            <person name="Mago R."/>
            <person name="Raley C."/>
            <person name="Miller M.E."/>
            <person name="Silverstein K.A.T."/>
            <person name="Henningsen E."/>
            <person name="Hirsch C.D."/>
            <person name="Visser B."/>
            <person name="Pretorius Z.A."/>
            <person name="Steffenson B.J."/>
            <person name="Schwessinger B."/>
            <person name="Dodds P.N."/>
            <person name="Figueroa M."/>
        </authorList>
    </citation>
    <scope>NUCLEOTIDE SEQUENCE [LARGE SCALE GENOMIC DNA]</scope>
    <source>
        <strain evidence="2 3">Ug99</strain>
    </source>
</reference>
<feature type="chain" id="PRO_5022872226" evidence="1">
    <location>
        <begin position="23"/>
        <end position="76"/>
    </location>
</feature>
<proteinExistence type="predicted"/>
<protein>
    <submittedName>
        <fullName evidence="2">Uncharacterized protein</fullName>
    </submittedName>
</protein>
<gene>
    <name evidence="2" type="ORF">PGTUg99_013848</name>
</gene>
<feature type="signal peptide" evidence="1">
    <location>
        <begin position="1"/>
        <end position="22"/>
    </location>
</feature>